<gene>
    <name evidence="1" type="ORF">BK123_28915</name>
</gene>
<dbReference type="InterPro" id="IPR025454">
    <property type="entry name" value="DUF4275"/>
</dbReference>
<proteinExistence type="predicted"/>
<dbReference type="STRING" id="1401.BK123_28915"/>
<comment type="caution">
    <text evidence="1">The sequence shown here is derived from an EMBL/GenBank/DDBJ whole genome shotgun (WGS) entry which is preliminary data.</text>
</comment>
<dbReference type="AlphaFoldDB" id="A0A1R1ATT0"/>
<evidence type="ECO:0000313" key="2">
    <source>
        <dbReference type="Proteomes" id="UP000187074"/>
    </source>
</evidence>
<reference evidence="1 2" key="1">
    <citation type="submission" date="2016-11" db="EMBL/GenBank/DDBJ databases">
        <title>Paenibacillus species isolates.</title>
        <authorList>
            <person name="Beno S.M."/>
        </authorList>
    </citation>
    <scope>NUCLEOTIDE SEQUENCE [LARGE SCALE GENOMIC DNA]</scope>
    <source>
        <strain evidence="1 2">FSL F4-0100</strain>
    </source>
</reference>
<protein>
    <recommendedName>
        <fullName evidence="3">DUF4275 family protein</fullName>
    </recommendedName>
</protein>
<dbReference type="EMBL" id="MRTF01000012">
    <property type="protein sequence ID" value="OME88975.1"/>
    <property type="molecule type" value="Genomic_DNA"/>
</dbReference>
<sequence>MKAHEARNAFNTENKDELYVMYQNSPSVLLYSNAKAIVAEDFDSQQDIYIFDKNFTWTYVNTHEDMCGPYFYKVK</sequence>
<dbReference type="Pfam" id="PF14101">
    <property type="entry name" value="DUF4275"/>
    <property type="match status" value="1"/>
</dbReference>
<evidence type="ECO:0000313" key="1">
    <source>
        <dbReference type="EMBL" id="OME88975.1"/>
    </source>
</evidence>
<dbReference type="Proteomes" id="UP000187074">
    <property type="component" value="Unassembled WGS sequence"/>
</dbReference>
<organism evidence="1 2">
    <name type="scientific">Paenibacillus lautus</name>
    <name type="common">Bacillus lautus</name>
    <dbReference type="NCBI Taxonomy" id="1401"/>
    <lineage>
        <taxon>Bacteria</taxon>
        <taxon>Bacillati</taxon>
        <taxon>Bacillota</taxon>
        <taxon>Bacilli</taxon>
        <taxon>Bacillales</taxon>
        <taxon>Paenibacillaceae</taxon>
        <taxon>Paenibacillus</taxon>
    </lineage>
</organism>
<evidence type="ECO:0008006" key="3">
    <source>
        <dbReference type="Google" id="ProtNLM"/>
    </source>
</evidence>
<accession>A0A1R1ATT0</accession>
<name>A0A1R1ATT0_PAELA</name>